<keyword evidence="2" id="KW-0812">Transmembrane</keyword>
<evidence type="ECO:0000313" key="3">
    <source>
        <dbReference type="EMBL" id="CAG9808953.1"/>
    </source>
</evidence>
<protein>
    <submittedName>
        <fullName evidence="3">Uncharacterized protein</fullName>
    </submittedName>
</protein>
<feature type="transmembrane region" description="Helical" evidence="2">
    <location>
        <begin position="6"/>
        <end position="34"/>
    </location>
</feature>
<evidence type="ECO:0000256" key="2">
    <source>
        <dbReference type="SAM" id="Phobius"/>
    </source>
</evidence>
<evidence type="ECO:0000256" key="1">
    <source>
        <dbReference type="SAM" id="MobiDB-lite"/>
    </source>
</evidence>
<name>A0A9N9S649_9DIPT</name>
<gene>
    <name evidence="3" type="ORF">CHIRRI_LOCUS11786</name>
</gene>
<accession>A0A9N9S649</accession>
<keyword evidence="4" id="KW-1185">Reference proteome</keyword>
<evidence type="ECO:0000313" key="4">
    <source>
        <dbReference type="Proteomes" id="UP001153620"/>
    </source>
</evidence>
<feature type="region of interest" description="Disordered" evidence="1">
    <location>
        <begin position="116"/>
        <end position="165"/>
    </location>
</feature>
<organism evidence="3 4">
    <name type="scientific">Chironomus riparius</name>
    <dbReference type="NCBI Taxonomy" id="315576"/>
    <lineage>
        <taxon>Eukaryota</taxon>
        <taxon>Metazoa</taxon>
        <taxon>Ecdysozoa</taxon>
        <taxon>Arthropoda</taxon>
        <taxon>Hexapoda</taxon>
        <taxon>Insecta</taxon>
        <taxon>Pterygota</taxon>
        <taxon>Neoptera</taxon>
        <taxon>Endopterygota</taxon>
        <taxon>Diptera</taxon>
        <taxon>Nematocera</taxon>
        <taxon>Chironomoidea</taxon>
        <taxon>Chironomidae</taxon>
        <taxon>Chironominae</taxon>
        <taxon>Chironomus</taxon>
    </lineage>
</organism>
<dbReference type="EMBL" id="OU895879">
    <property type="protein sequence ID" value="CAG9808953.1"/>
    <property type="molecule type" value="Genomic_DNA"/>
</dbReference>
<reference evidence="3" key="2">
    <citation type="submission" date="2022-10" db="EMBL/GenBank/DDBJ databases">
        <authorList>
            <consortium name="ENA_rothamsted_submissions"/>
            <consortium name="culmorum"/>
            <person name="King R."/>
        </authorList>
    </citation>
    <scope>NUCLEOTIDE SEQUENCE</scope>
</reference>
<dbReference type="AlphaFoldDB" id="A0A9N9S649"/>
<reference evidence="3" key="1">
    <citation type="submission" date="2022-01" db="EMBL/GenBank/DDBJ databases">
        <authorList>
            <person name="King R."/>
        </authorList>
    </citation>
    <scope>NUCLEOTIDE SEQUENCE</scope>
</reference>
<proteinExistence type="predicted"/>
<sequence length="165" mass="18779">MEDLFWFIFIIVLASILIPVIIGIIVSIVIFVFVKKASDAHKRNRTPAPYVITQTPQPTTYSDQSNSQAFSNAAFDVEMNNQHQINHQGHMNNQQMYHQMHHQMHMNNHQLHMDMNNSGVNSQTTDIPPSYSSFQTETFSSPSYNDFNSDSKNDTSTVITSSDPI</sequence>
<keyword evidence="2" id="KW-1133">Transmembrane helix</keyword>
<dbReference type="Proteomes" id="UP001153620">
    <property type="component" value="Chromosome 3"/>
</dbReference>
<keyword evidence="2" id="KW-0472">Membrane</keyword>
<feature type="compositionally biased region" description="Polar residues" evidence="1">
    <location>
        <begin position="118"/>
        <end position="165"/>
    </location>
</feature>